<reference evidence="7" key="1">
    <citation type="submission" date="2020-10" db="EMBL/GenBank/DDBJ databases">
        <title>Unveiling of a novel bifunctional photoreceptor, Dualchrome1, isolated from a cosmopolitan green alga.</title>
        <authorList>
            <person name="Suzuki S."/>
            <person name="Kawachi M."/>
        </authorList>
    </citation>
    <scope>NUCLEOTIDE SEQUENCE</scope>
    <source>
        <strain evidence="7">NIES 2893</strain>
    </source>
</reference>
<dbReference type="AlphaFoldDB" id="A0A830HAL3"/>
<dbReference type="SUPFAM" id="SSF55931">
    <property type="entry name" value="Glutamine synthetase/guanido kinase"/>
    <property type="match status" value="1"/>
</dbReference>
<evidence type="ECO:0000256" key="5">
    <source>
        <dbReference type="SAM" id="MobiDB-lite"/>
    </source>
</evidence>
<accession>A0A830HAL3</accession>
<name>A0A830HAL3_9CHLO</name>
<dbReference type="GO" id="GO:0032543">
    <property type="term" value="P:mitochondrial translation"/>
    <property type="evidence" value="ECO:0007669"/>
    <property type="project" value="TreeGrafter"/>
</dbReference>
<dbReference type="GO" id="GO:0070681">
    <property type="term" value="P:glutaminyl-tRNAGln biosynthesis via transamidation"/>
    <property type="evidence" value="ECO:0007669"/>
    <property type="project" value="TreeGrafter"/>
</dbReference>
<evidence type="ECO:0000259" key="6">
    <source>
        <dbReference type="Pfam" id="PF02934"/>
    </source>
</evidence>
<dbReference type="EMBL" id="BNJQ01000007">
    <property type="protein sequence ID" value="GHP04144.1"/>
    <property type="molecule type" value="Genomic_DNA"/>
</dbReference>
<keyword evidence="2" id="KW-0547">Nucleotide-binding</keyword>
<dbReference type="GO" id="GO:0005739">
    <property type="term" value="C:mitochondrion"/>
    <property type="evidence" value="ECO:0007669"/>
    <property type="project" value="TreeGrafter"/>
</dbReference>
<dbReference type="PANTHER" id="PTHR11659">
    <property type="entry name" value="GLUTAMYL-TRNA GLN AMIDOTRANSFERASE SUBUNIT B MITOCHONDRIAL AND PROKARYOTIC PET112-RELATED"/>
    <property type="match status" value="1"/>
</dbReference>
<evidence type="ECO:0000256" key="4">
    <source>
        <dbReference type="ARBA" id="ARBA00022917"/>
    </source>
</evidence>
<dbReference type="GO" id="GO:0030956">
    <property type="term" value="C:glutamyl-tRNA(Gln) amidotransferase complex"/>
    <property type="evidence" value="ECO:0007669"/>
    <property type="project" value="TreeGrafter"/>
</dbReference>
<proteinExistence type="predicted"/>
<dbReference type="PROSITE" id="PS01234">
    <property type="entry name" value="GATB"/>
    <property type="match status" value="1"/>
</dbReference>
<dbReference type="GO" id="GO:0005524">
    <property type="term" value="F:ATP binding"/>
    <property type="evidence" value="ECO:0007669"/>
    <property type="project" value="UniProtKB-KW"/>
</dbReference>
<sequence>MEQQHQQQQHTPSYQDTPPTPSTSSSSSSTSQSSISSSSSHSHTPTTHTLLPPTPLSLTVGLEVHAQLALSTKLFSTARPPDELGNDAAPNSHVSPFDAAMPGALPRLCEEAVPAAARVGLALAADVAPIVAFDRKHYTYYDLPHGFQITQKRYPLCTNGFVDVHEDVPLPLPIEREGVADNSVLPEGARRVHVTSVQLEMDSGKTTHGKDGKTHVNLNRAGMPLVEVVTAPDATSGKEAVGVAKAIMRTLRATSSGDADMSKGRMRVDVNVAVWPPREQWLKARREGRPMSLPIAEVKNLNSFRAIRRAVECEQARLTMAWEQLNATDSQEESACDHASDSGHPPAISSVFDVEGDEVAVVLDKETRRFNPGTNSTERSRRKDTALDYRFHPEPDVVPRLVSPSDVMKWRMESAARIEAHNAQSLGGSVEAAAIKRLLIRQHARGLTPLSEAMLGRLQDEGGAAGARFFLALHGAFAALCGGPHEERAAGSVGHGCDDLALWMLSTLKGVLRRVPEIADKVSEGTDGEFAHVPPGGCPDRCAELLMLVRRGELPPAAFRGKPLGALLLSDPSVDVRTVLIEALGGASEGSDLNALWKHALSLPGVDKRIAKYARSGKRDAKSRGRLVQMLSGLCVKASNGGANPRDVVAFVEAHVDDLVD</sequence>
<dbReference type="Pfam" id="PF02934">
    <property type="entry name" value="GatB_N"/>
    <property type="match status" value="1"/>
</dbReference>
<keyword evidence="8" id="KW-1185">Reference proteome</keyword>
<dbReference type="Proteomes" id="UP000660262">
    <property type="component" value="Unassembled WGS sequence"/>
</dbReference>
<dbReference type="InterPro" id="IPR017958">
    <property type="entry name" value="Gln-tRNA_amidoTrfase_suB_CS"/>
</dbReference>
<evidence type="ECO:0000313" key="8">
    <source>
        <dbReference type="Proteomes" id="UP000660262"/>
    </source>
</evidence>
<keyword evidence="4" id="KW-0648">Protein biosynthesis</keyword>
<dbReference type="GO" id="GO:0050567">
    <property type="term" value="F:glutaminyl-tRNA synthase (glutamine-hydrolyzing) activity"/>
    <property type="evidence" value="ECO:0007669"/>
    <property type="project" value="TreeGrafter"/>
</dbReference>
<evidence type="ECO:0000256" key="1">
    <source>
        <dbReference type="ARBA" id="ARBA00022598"/>
    </source>
</evidence>
<keyword evidence="1" id="KW-0436">Ligase</keyword>
<feature type="domain" description="Aspartyl/Glutamyl-tRNA(Gln) amidotransferase subunit B/E catalytic" evidence="6">
    <location>
        <begin position="59"/>
        <end position="404"/>
    </location>
</feature>
<evidence type="ECO:0000256" key="2">
    <source>
        <dbReference type="ARBA" id="ARBA00022741"/>
    </source>
</evidence>
<evidence type="ECO:0000256" key="3">
    <source>
        <dbReference type="ARBA" id="ARBA00022840"/>
    </source>
</evidence>
<feature type="compositionally biased region" description="Low complexity" evidence="5">
    <location>
        <begin position="1"/>
        <end position="10"/>
    </location>
</feature>
<keyword evidence="3" id="KW-0067">ATP-binding</keyword>
<comment type="caution">
    <text evidence="7">The sequence shown here is derived from an EMBL/GenBank/DDBJ whole genome shotgun (WGS) entry which is preliminary data.</text>
</comment>
<gene>
    <name evidence="7" type="ORF">PPROV_000289800</name>
</gene>
<feature type="region of interest" description="Disordered" evidence="5">
    <location>
        <begin position="1"/>
        <end position="52"/>
    </location>
</feature>
<dbReference type="InterPro" id="IPR006075">
    <property type="entry name" value="Asn/Gln-tRNA_Trfase_suB/E_cat"/>
</dbReference>
<dbReference type="InterPro" id="IPR017959">
    <property type="entry name" value="Asn/Gln-tRNA_amidoTrfase_suB/E"/>
</dbReference>
<evidence type="ECO:0000313" key="7">
    <source>
        <dbReference type="EMBL" id="GHP04144.1"/>
    </source>
</evidence>
<dbReference type="OrthoDB" id="1722066at2759"/>
<feature type="compositionally biased region" description="Low complexity" evidence="5">
    <location>
        <begin position="22"/>
        <end position="52"/>
    </location>
</feature>
<dbReference type="InterPro" id="IPR014746">
    <property type="entry name" value="Gln_synth/guanido_kin_cat_dom"/>
</dbReference>
<protein>
    <recommendedName>
        <fullName evidence="6">Aspartyl/Glutamyl-tRNA(Gln) amidotransferase subunit B/E catalytic domain-containing protein</fullName>
    </recommendedName>
</protein>
<dbReference type="PANTHER" id="PTHR11659:SF0">
    <property type="entry name" value="GLUTAMYL-TRNA(GLN) AMIDOTRANSFERASE SUBUNIT B, MITOCHONDRIAL"/>
    <property type="match status" value="1"/>
</dbReference>
<organism evidence="7 8">
    <name type="scientific">Pycnococcus provasolii</name>
    <dbReference type="NCBI Taxonomy" id="41880"/>
    <lineage>
        <taxon>Eukaryota</taxon>
        <taxon>Viridiplantae</taxon>
        <taxon>Chlorophyta</taxon>
        <taxon>Pseudoscourfieldiophyceae</taxon>
        <taxon>Pseudoscourfieldiales</taxon>
        <taxon>Pycnococcaceae</taxon>
        <taxon>Pycnococcus</taxon>
    </lineage>
</organism>